<protein>
    <submittedName>
        <fullName evidence="2">Uncharacterized protein</fullName>
    </submittedName>
</protein>
<keyword evidence="1" id="KW-0812">Transmembrane</keyword>
<dbReference type="OrthoDB" id="123392at2759"/>
<evidence type="ECO:0000313" key="3">
    <source>
        <dbReference type="Proteomes" id="UP000794436"/>
    </source>
</evidence>
<organism evidence="2 3">
    <name type="scientific">Pythium oligandrum</name>
    <name type="common">Mycoparasitic fungus</name>
    <dbReference type="NCBI Taxonomy" id="41045"/>
    <lineage>
        <taxon>Eukaryota</taxon>
        <taxon>Sar</taxon>
        <taxon>Stramenopiles</taxon>
        <taxon>Oomycota</taxon>
        <taxon>Peronosporomycetes</taxon>
        <taxon>Pythiales</taxon>
        <taxon>Pythiaceae</taxon>
        <taxon>Pythium</taxon>
    </lineage>
</organism>
<feature type="transmembrane region" description="Helical" evidence="1">
    <location>
        <begin position="21"/>
        <end position="44"/>
    </location>
</feature>
<keyword evidence="3" id="KW-1185">Reference proteome</keyword>
<evidence type="ECO:0000313" key="2">
    <source>
        <dbReference type="EMBL" id="TMW58066.1"/>
    </source>
</evidence>
<name>A0A8K1FD92_PYTOL</name>
<reference evidence="2" key="1">
    <citation type="submission" date="2019-03" db="EMBL/GenBank/DDBJ databases">
        <title>Long read genome sequence of the mycoparasitic Pythium oligandrum ATCC 38472 isolated from sugarbeet rhizosphere.</title>
        <authorList>
            <person name="Gaulin E."/>
        </authorList>
    </citation>
    <scope>NUCLEOTIDE SEQUENCE</scope>
    <source>
        <strain evidence="2">ATCC 38472_TT</strain>
    </source>
</reference>
<gene>
    <name evidence="2" type="ORF">Poli38472_013540</name>
</gene>
<keyword evidence="1" id="KW-1133">Transmembrane helix</keyword>
<sequence>MLGATIIPRAGMQLNNQQYPPYKLVLIVSISLVAAVLAFVGIALCWRFPVPFTLTIALGPGCVILGAVHFVFLADLLRRTSPLRTPILLSWASVLEQCSQLVIYPAVSAVFEAVSEAGKIALTLIFPVIKYVIKKAVRKSGKIFGDSSEEMAVASVEISSSLYQSMIMQNSPSVTATAIIVGFDMLQGLLAVKIFMDKPSRVSRHRIIDTALAYIHKTKGADRSFRSKVDEVRDGDEVLVQALELLQSAENILFIEYFEVAIPLLNAAFLFIASQVDSALYNPKLAPFHANNERLVAGLRSLLTYTLLQALTLIAMCW</sequence>
<dbReference type="EMBL" id="SPLM01000113">
    <property type="protein sequence ID" value="TMW58066.1"/>
    <property type="molecule type" value="Genomic_DNA"/>
</dbReference>
<dbReference type="Proteomes" id="UP000794436">
    <property type="component" value="Unassembled WGS sequence"/>
</dbReference>
<accession>A0A8K1FD92</accession>
<dbReference type="AlphaFoldDB" id="A0A8K1FD92"/>
<proteinExistence type="predicted"/>
<keyword evidence="1" id="KW-0472">Membrane</keyword>
<comment type="caution">
    <text evidence="2">The sequence shown here is derived from an EMBL/GenBank/DDBJ whole genome shotgun (WGS) entry which is preliminary data.</text>
</comment>
<feature type="transmembrane region" description="Helical" evidence="1">
    <location>
        <begin position="50"/>
        <end position="74"/>
    </location>
</feature>
<evidence type="ECO:0000256" key="1">
    <source>
        <dbReference type="SAM" id="Phobius"/>
    </source>
</evidence>